<organism evidence="1 2">
    <name type="scientific">Vaccinium darrowii</name>
    <dbReference type="NCBI Taxonomy" id="229202"/>
    <lineage>
        <taxon>Eukaryota</taxon>
        <taxon>Viridiplantae</taxon>
        <taxon>Streptophyta</taxon>
        <taxon>Embryophyta</taxon>
        <taxon>Tracheophyta</taxon>
        <taxon>Spermatophyta</taxon>
        <taxon>Magnoliopsida</taxon>
        <taxon>eudicotyledons</taxon>
        <taxon>Gunneridae</taxon>
        <taxon>Pentapetalae</taxon>
        <taxon>asterids</taxon>
        <taxon>Ericales</taxon>
        <taxon>Ericaceae</taxon>
        <taxon>Vaccinioideae</taxon>
        <taxon>Vaccinieae</taxon>
        <taxon>Vaccinium</taxon>
    </lineage>
</organism>
<sequence>MKVRNDMNMADVCWMVDEKPIRVFNNNEAIGVPFPNTQAMNIYSSIWCGDDWATEGGRVKTDWSQAPFTASFSDFELEACEYSSGSSSCASSQSTNSITKTEAWQAQALDELLWMQDNCMVYDYCTDYSRFPDGMPAECNQPRFLQ</sequence>
<evidence type="ECO:0000313" key="1">
    <source>
        <dbReference type="EMBL" id="KAH7861173.1"/>
    </source>
</evidence>
<protein>
    <submittedName>
        <fullName evidence="1">Uncharacterized protein</fullName>
    </submittedName>
</protein>
<keyword evidence="2" id="KW-1185">Reference proteome</keyword>
<dbReference type="Proteomes" id="UP000828048">
    <property type="component" value="Chromosome 4"/>
</dbReference>
<proteinExistence type="predicted"/>
<evidence type="ECO:0000313" key="2">
    <source>
        <dbReference type="Proteomes" id="UP000828048"/>
    </source>
</evidence>
<accession>A0ACB7Z5M2</accession>
<name>A0ACB7Z5M2_9ERIC</name>
<dbReference type="EMBL" id="CM037154">
    <property type="protein sequence ID" value="KAH7861173.1"/>
    <property type="molecule type" value="Genomic_DNA"/>
</dbReference>
<gene>
    <name evidence="1" type="ORF">Vadar_022561</name>
</gene>
<comment type="caution">
    <text evidence="1">The sequence shown here is derived from an EMBL/GenBank/DDBJ whole genome shotgun (WGS) entry which is preliminary data.</text>
</comment>
<reference evidence="1 2" key="1">
    <citation type="journal article" date="2021" name="Hortic Res">
        <title>High-quality reference genome and annotation aids understanding of berry development for evergreen blueberry (Vaccinium darrowii).</title>
        <authorList>
            <person name="Yu J."/>
            <person name="Hulse-Kemp A.M."/>
            <person name="Babiker E."/>
            <person name="Staton M."/>
        </authorList>
    </citation>
    <scope>NUCLEOTIDE SEQUENCE [LARGE SCALE GENOMIC DNA]</scope>
    <source>
        <strain evidence="2">cv. NJ 8807/NJ 8810</strain>
        <tissue evidence="1">Young leaf</tissue>
    </source>
</reference>